<sequence length="93" mass="10743">MAACDFKMQFIFAVAGWEGTVHDSRIFQKTIRDPALNFSKPSKGKYYLVDAGYPQMSGYLGPYKGERYNILDFRRDRQPAGHREMFNQSHSSL</sequence>
<dbReference type="GO" id="GO:0046872">
    <property type="term" value="F:metal ion binding"/>
    <property type="evidence" value="ECO:0007669"/>
    <property type="project" value="UniProtKB-KW"/>
</dbReference>
<keyword evidence="7" id="KW-0539">Nucleus</keyword>
<dbReference type="EMBL" id="JANJYI010000008">
    <property type="protein sequence ID" value="KAK2638888.1"/>
    <property type="molecule type" value="Genomic_DNA"/>
</dbReference>
<comment type="similarity">
    <text evidence="3">Belongs to the HARBI1 family.</text>
</comment>
<dbReference type="Pfam" id="PF13359">
    <property type="entry name" value="DDE_Tnp_4"/>
    <property type="match status" value="1"/>
</dbReference>
<evidence type="ECO:0000256" key="1">
    <source>
        <dbReference type="ARBA" id="ARBA00001968"/>
    </source>
</evidence>
<evidence type="ECO:0000313" key="10">
    <source>
        <dbReference type="Proteomes" id="UP001280121"/>
    </source>
</evidence>
<comment type="subcellular location">
    <subcellularLocation>
        <location evidence="2">Nucleus</location>
    </subcellularLocation>
</comment>
<organism evidence="9 10">
    <name type="scientific">Dipteronia dyeriana</name>
    <dbReference type="NCBI Taxonomy" id="168575"/>
    <lineage>
        <taxon>Eukaryota</taxon>
        <taxon>Viridiplantae</taxon>
        <taxon>Streptophyta</taxon>
        <taxon>Embryophyta</taxon>
        <taxon>Tracheophyta</taxon>
        <taxon>Spermatophyta</taxon>
        <taxon>Magnoliopsida</taxon>
        <taxon>eudicotyledons</taxon>
        <taxon>Gunneridae</taxon>
        <taxon>Pentapetalae</taxon>
        <taxon>rosids</taxon>
        <taxon>malvids</taxon>
        <taxon>Sapindales</taxon>
        <taxon>Sapindaceae</taxon>
        <taxon>Hippocastanoideae</taxon>
        <taxon>Acereae</taxon>
        <taxon>Dipteronia</taxon>
    </lineage>
</organism>
<dbReference type="GO" id="GO:0016787">
    <property type="term" value="F:hydrolase activity"/>
    <property type="evidence" value="ECO:0007669"/>
    <property type="project" value="UniProtKB-KW"/>
</dbReference>
<dbReference type="GO" id="GO:0004518">
    <property type="term" value="F:nuclease activity"/>
    <property type="evidence" value="ECO:0007669"/>
    <property type="project" value="UniProtKB-KW"/>
</dbReference>
<dbReference type="InterPro" id="IPR027806">
    <property type="entry name" value="HARBI1_dom"/>
</dbReference>
<gene>
    <name evidence="9" type="ORF">Ddye_026683</name>
</gene>
<proteinExistence type="inferred from homology"/>
<keyword evidence="5" id="KW-0479">Metal-binding</keyword>
<name>A0AAD9TNF7_9ROSI</name>
<comment type="cofactor">
    <cofactor evidence="1">
        <name>a divalent metal cation</name>
        <dbReference type="ChEBI" id="CHEBI:60240"/>
    </cofactor>
</comment>
<dbReference type="PANTHER" id="PTHR22930:SF221">
    <property type="entry name" value="NUCLEASE HARBI1"/>
    <property type="match status" value="1"/>
</dbReference>
<evidence type="ECO:0000259" key="8">
    <source>
        <dbReference type="Pfam" id="PF13359"/>
    </source>
</evidence>
<reference evidence="9" key="1">
    <citation type="journal article" date="2023" name="Plant J.">
        <title>Genome sequences and population genomics provide insights into the demographic history, inbreeding, and mutation load of two 'living fossil' tree species of Dipteronia.</title>
        <authorList>
            <person name="Feng Y."/>
            <person name="Comes H.P."/>
            <person name="Chen J."/>
            <person name="Zhu S."/>
            <person name="Lu R."/>
            <person name="Zhang X."/>
            <person name="Li P."/>
            <person name="Qiu J."/>
            <person name="Olsen K.M."/>
            <person name="Qiu Y."/>
        </authorList>
    </citation>
    <scope>NUCLEOTIDE SEQUENCE</scope>
    <source>
        <strain evidence="9">KIB01</strain>
    </source>
</reference>
<evidence type="ECO:0000256" key="3">
    <source>
        <dbReference type="ARBA" id="ARBA00006958"/>
    </source>
</evidence>
<dbReference type="InterPro" id="IPR045249">
    <property type="entry name" value="HARBI1-like"/>
</dbReference>
<evidence type="ECO:0000256" key="7">
    <source>
        <dbReference type="ARBA" id="ARBA00023242"/>
    </source>
</evidence>
<evidence type="ECO:0000256" key="5">
    <source>
        <dbReference type="ARBA" id="ARBA00022723"/>
    </source>
</evidence>
<comment type="caution">
    <text evidence="9">The sequence shown here is derived from an EMBL/GenBank/DDBJ whole genome shotgun (WGS) entry which is preliminary data.</text>
</comment>
<evidence type="ECO:0000313" key="9">
    <source>
        <dbReference type="EMBL" id="KAK2638888.1"/>
    </source>
</evidence>
<dbReference type="PANTHER" id="PTHR22930">
    <property type="match status" value="1"/>
</dbReference>
<protein>
    <recommendedName>
        <fullName evidence="8">DDE Tnp4 domain-containing protein</fullName>
    </recommendedName>
</protein>
<evidence type="ECO:0000256" key="4">
    <source>
        <dbReference type="ARBA" id="ARBA00022722"/>
    </source>
</evidence>
<dbReference type="Proteomes" id="UP001280121">
    <property type="component" value="Unassembled WGS sequence"/>
</dbReference>
<keyword evidence="10" id="KW-1185">Reference proteome</keyword>
<keyword evidence="4" id="KW-0540">Nuclease</keyword>
<keyword evidence="6" id="KW-0378">Hydrolase</keyword>
<dbReference type="GO" id="GO:0005634">
    <property type="term" value="C:nucleus"/>
    <property type="evidence" value="ECO:0007669"/>
    <property type="project" value="UniProtKB-SubCell"/>
</dbReference>
<accession>A0AAD9TNF7</accession>
<dbReference type="AlphaFoldDB" id="A0AAD9TNF7"/>
<evidence type="ECO:0000256" key="2">
    <source>
        <dbReference type="ARBA" id="ARBA00004123"/>
    </source>
</evidence>
<feature type="domain" description="DDE Tnp4" evidence="8">
    <location>
        <begin position="2"/>
        <end position="92"/>
    </location>
</feature>
<evidence type="ECO:0000256" key="6">
    <source>
        <dbReference type="ARBA" id="ARBA00022801"/>
    </source>
</evidence>